<keyword evidence="2" id="KW-0238">DNA-binding</keyword>
<dbReference type="HOGENOM" id="CLU_149892_0_0_9"/>
<sequence length="131" mass="15117">MSLSRELNENAPYFEIGRYINQCRVKRGVSLQHLSVRLGVNPSYLREVERGERVPSDEFIRSLTENCDLDENYIFSCLGKSPLIAREELDHHAILQETLKEIGMSELSEQQKEELYQKFSAIAESALIKNI</sequence>
<reference evidence="2 3" key="1">
    <citation type="submission" date="2013-12" db="EMBL/GenBank/DDBJ databases">
        <authorList>
            <consortium name="DOE Joint Genome Institute"/>
            <person name="Smidt H."/>
            <person name="Huntemann M."/>
            <person name="Han J."/>
            <person name="Chen A."/>
            <person name="Kyrpides N."/>
            <person name="Mavromatis K."/>
            <person name="Markowitz V."/>
            <person name="Palaniappan K."/>
            <person name="Ivanova N."/>
            <person name="Schaumberg A."/>
            <person name="Pati A."/>
            <person name="Liolios K."/>
            <person name="Nordberg H.P."/>
            <person name="Cantor M.N."/>
            <person name="Hua S.X."/>
            <person name="Woyke T."/>
        </authorList>
    </citation>
    <scope>NUCLEOTIDE SEQUENCE [LARGE SCALE GENOMIC DNA]</scope>
    <source>
        <strain evidence="3">DSM 15288</strain>
    </source>
</reference>
<dbReference type="InterPro" id="IPR001387">
    <property type="entry name" value="Cro/C1-type_HTH"/>
</dbReference>
<dbReference type="SMART" id="SM00530">
    <property type="entry name" value="HTH_XRE"/>
    <property type="match status" value="1"/>
</dbReference>
<dbReference type="Pfam" id="PF13560">
    <property type="entry name" value="HTH_31"/>
    <property type="match status" value="1"/>
</dbReference>
<dbReference type="SUPFAM" id="SSF47413">
    <property type="entry name" value="lambda repressor-like DNA-binding domains"/>
    <property type="match status" value="1"/>
</dbReference>
<dbReference type="Gene3D" id="1.10.260.40">
    <property type="entry name" value="lambda repressor-like DNA-binding domains"/>
    <property type="match status" value="1"/>
</dbReference>
<dbReference type="AlphaFoldDB" id="W0EBI9"/>
<keyword evidence="3" id="KW-1185">Reference proteome</keyword>
<dbReference type="RefSeq" id="WP_006717899.1">
    <property type="nucleotide sequence ID" value="NZ_CP007032.1"/>
</dbReference>
<organism evidence="2 3">
    <name type="scientific">Desulfitobacterium metallireducens DSM 15288</name>
    <dbReference type="NCBI Taxonomy" id="871968"/>
    <lineage>
        <taxon>Bacteria</taxon>
        <taxon>Bacillati</taxon>
        <taxon>Bacillota</taxon>
        <taxon>Clostridia</taxon>
        <taxon>Eubacteriales</taxon>
        <taxon>Desulfitobacteriaceae</taxon>
        <taxon>Desulfitobacterium</taxon>
    </lineage>
</organism>
<dbReference type="PROSITE" id="PS50943">
    <property type="entry name" value="HTH_CROC1"/>
    <property type="match status" value="1"/>
</dbReference>
<dbReference type="KEGG" id="dmt:DESME_05515"/>
<protein>
    <submittedName>
        <fullName evidence="2">DNA-binding protein</fullName>
    </submittedName>
</protein>
<proteinExistence type="predicted"/>
<dbReference type="EMBL" id="CP007032">
    <property type="protein sequence ID" value="AHF06574.1"/>
    <property type="molecule type" value="Genomic_DNA"/>
</dbReference>
<feature type="domain" description="HTH cro/C1-type" evidence="1">
    <location>
        <begin position="20"/>
        <end position="74"/>
    </location>
</feature>
<dbReference type="CDD" id="cd00093">
    <property type="entry name" value="HTH_XRE"/>
    <property type="match status" value="1"/>
</dbReference>
<evidence type="ECO:0000259" key="1">
    <source>
        <dbReference type="PROSITE" id="PS50943"/>
    </source>
</evidence>
<dbReference type="InterPro" id="IPR010982">
    <property type="entry name" value="Lambda_DNA-bd_dom_sf"/>
</dbReference>
<dbReference type="eggNOG" id="COG1396">
    <property type="taxonomic scope" value="Bacteria"/>
</dbReference>
<name>W0EBI9_9FIRM</name>
<dbReference type="OrthoDB" id="3035529at2"/>
<dbReference type="GO" id="GO:0003677">
    <property type="term" value="F:DNA binding"/>
    <property type="evidence" value="ECO:0007669"/>
    <property type="project" value="UniProtKB-KW"/>
</dbReference>
<dbReference type="STRING" id="871968.DESME_05515"/>
<dbReference type="Proteomes" id="UP000010847">
    <property type="component" value="Chromosome"/>
</dbReference>
<evidence type="ECO:0000313" key="3">
    <source>
        <dbReference type="Proteomes" id="UP000010847"/>
    </source>
</evidence>
<accession>W0EBI9</accession>
<evidence type="ECO:0000313" key="2">
    <source>
        <dbReference type="EMBL" id="AHF06574.1"/>
    </source>
</evidence>
<gene>
    <name evidence="2" type="ORF">DESME_05515</name>
</gene>